<feature type="region of interest" description="Disordered" evidence="2">
    <location>
        <begin position="285"/>
        <end position="306"/>
    </location>
</feature>
<feature type="domain" description="FHA" evidence="4">
    <location>
        <begin position="474"/>
        <end position="526"/>
    </location>
</feature>
<evidence type="ECO:0000313" key="6">
    <source>
        <dbReference type="Proteomes" id="UP000320235"/>
    </source>
</evidence>
<proteinExistence type="predicted"/>
<feature type="transmembrane region" description="Helical" evidence="3">
    <location>
        <begin position="6"/>
        <end position="31"/>
    </location>
</feature>
<keyword evidence="6" id="KW-1185">Reference proteome</keyword>
<dbReference type="InterPro" id="IPR000253">
    <property type="entry name" value="FHA_dom"/>
</dbReference>
<dbReference type="Proteomes" id="UP000320235">
    <property type="component" value="Unassembled WGS sequence"/>
</dbReference>
<name>A0A543FJS0_9MICO</name>
<evidence type="ECO:0000256" key="1">
    <source>
        <dbReference type="ARBA" id="ARBA00022553"/>
    </source>
</evidence>
<dbReference type="Pfam" id="PF00498">
    <property type="entry name" value="FHA"/>
    <property type="match status" value="1"/>
</dbReference>
<evidence type="ECO:0000259" key="4">
    <source>
        <dbReference type="PROSITE" id="PS50006"/>
    </source>
</evidence>
<feature type="transmembrane region" description="Helical" evidence="3">
    <location>
        <begin position="94"/>
        <end position="117"/>
    </location>
</feature>
<keyword evidence="3" id="KW-1133">Transmembrane helix</keyword>
<dbReference type="CDD" id="cd00060">
    <property type="entry name" value="FHA"/>
    <property type="match status" value="1"/>
</dbReference>
<accession>A0A543FJS0</accession>
<dbReference type="AlphaFoldDB" id="A0A543FJS0"/>
<feature type="compositionally biased region" description="Low complexity" evidence="2">
    <location>
        <begin position="133"/>
        <end position="149"/>
    </location>
</feature>
<dbReference type="Gene3D" id="2.60.200.20">
    <property type="match status" value="1"/>
</dbReference>
<evidence type="ECO:0000256" key="3">
    <source>
        <dbReference type="SAM" id="Phobius"/>
    </source>
</evidence>
<organism evidence="5 6">
    <name type="scientific">Microbacterium kyungheense</name>
    <dbReference type="NCBI Taxonomy" id="1263636"/>
    <lineage>
        <taxon>Bacteria</taxon>
        <taxon>Bacillati</taxon>
        <taxon>Actinomycetota</taxon>
        <taxon>Actinomycetes</taxon>
        <taxon>Micrococcales</taxon>
        <taxon>Microbacteriaceae</taxon>
        <taxon>Microbacterium</taxon>
    </lineage>
</organism>
<dbReference type="PRINTS" id="PR01217">
    <property type="entry name" value="PRICHEXTENSN"/>
</dbReference>
<dbReference type="InterPro" id="IPR043739">
    <property type="entry name" value="DUF5684"/>
</dbReference>
<evidence type="ECO:0000256" key="2">
    <source>
        <dbReference type="SAM" id="MobiDB-lite"/>
    </source>
</evidence>
<dbReference type="SUPFAM" id="SSF49879">
    <property type="entry name" value="SMAD/FHA domain"/>
    <property type="match status" value="1"/>
</dbReference>
<keyword evidence="3" id="KW-0812">Transmembrane</keyword>
<feature type="region of interest" description="Disordered" evidence="2">
    <location>
        <begin position="130"/>
        <end position="149"/>
    </location>
</feature>
<feature type="region of interest" description="Disordered" evidence="2">
    <location>
        <begin position="351"/>
        <end position="370"/>
    </location>
</feature>
<keyword evidence="1" id="KW-0597">Phosphoprotein</keyword>
<dbReference type="InterPro" id="IPR008984">
    <property type="entry name" value="SMAD_FHA_dom_sf"/>
</dbReference>
<dbReference type="Pfam" id="PF18936">
    <property type="entry name" value="DUF5684"/>
    <property type="match status" value="1"/>
</dbReference>
<comment type="caution">
    <text evidence="5">The sequence shown here is derived from an EMBL/GenBank/DDBJ whole genome shotgun (WGS) entry which is preliminary data.</text>
</comment>
<feature type="transmembrane region" description="Helical" evidence="3">
    <location>
        <begin position="65"/>
        <end position="87"/>
    </location>
</feature>
<keyword evidence="3" id="KW-0472">Membrane</keyword>
<gene>
    <name evidence="5" type="ORF">FB391_0309</name>
</gene>
<dbReference type="RefSeq" id="WP_185842885.1">
    <property type="nucleotide sequence ID" value="NZ_BAABLH010000020.1"/>
</dbReference>
<protein>
    <submittedName>
        <fullName evidence="5">FHA domain-containing protein</fullName>
    </submittedName>
</protein>
<evidence type="ECO:0000313" key="5">
    <source>
        <dbReference type="EMBL" id="TQM34022.1"/>
    </source>
</evidence>
<sequence>MNATDPTAALVGSLISLLLSAAVYVWIALALSAVFRKSGVESWKAWVPILNSVVLLQLAGLSGWWLLVAFVPVLGAIVLVVVFVFVVYRLSVAFGFGVGMTVLGVLVFPVWASVIGWGSARWVGREVVPTPSPRAADASRGASGRVGPAASRRAAEAAAGLPPLPAFPTPASRAGATAAFPAPAADPAVSGFAPPPAYTPPAPAAPAPAPAAAAPAAPETMPAPVVPAPAPAAPAPAAPAAAASPAPAVSAAPVVVPPPGGWTPPPLPGRPVSAAAAEAALDGAPVPEASPASSGDTDAWQGFGLDTTDHSAEVTGAFPGAPAPISAVPSSGPEAIPAVPAAYEVPEAPERYAPKPSSPATPGEGIMRPPVTDVPLPAITGEDREPWAPAHSPMPEADAFPEASGPVSAVTGAAGAGIPFAARSSVSAQHTRPEVPDDDEQDVFDETVIARRKRTEWTLLPPTGDPVALTSDVVILGRRPSADAEFPTAQLVPIQDGTVSKTHARLQLRDDRWYVVDLDSTNGVLFATVMGTEVEATPGVEVEAGDRFLLGDAEVRLQRSDG</sequence>
<reference evidence="5 6" key="1">
    <citation type="submission" date="2019-06" db="EMBL/GenBank/DDBJ databases">
        <title>Sequencing the genomes of 1000 actinobacteria strains.</title>
        <authorList>
            <person name="Klenk H.-P."/>
        </authorList>
    </citation>
    <scope>NUCLEOTIDE SEQUENCE [LARGE SCALE GENOMIC DNA]</scope>
    <source>
        <strain evidence="5 6">DSM 105492</strain>
    </source>
</reference>
<dbReference type="PROSITE" id="PS50006">
    <property type="entry name" value="FHA_DOMAIN"/>
    <property type="match status" value="1"/>
</dbReference>
<dbReference type="EMBL" id="VFPE01000001">
    <property type="protein sequence ID" value="TQM34022.1"/>
    <property type="molecule type" value="Genomic_DNA"/>
</dbReference>